<feature type="domain" description="Sortin nexin 17/31 FERM" evidence="5">
    <location>
        <begin position="110"/>
        <end position="183"/>
    </location>
</feature>
<evidence type="ECO:0000256" key="2">
    <source>
        <dbReference type="ARBA" id="ARBA00022927"/>
    </source>
</evidence>
<dbReference type="InterPro" id="IPR040842">
    <property type="entry name" value="SNX17/31_FERM"/>
</dbReference>
<proteinExistence type="predicted"/>
<reference evidence="6" key="1">
    <citation type="submission" date="2022-08" db="UniProtKB">
        <authorList>
            <consortium name="EnsemblMetazoa"/>
        </authorList>
    </citation>
    <scope>IDENTIFICATION</scope>
    <source>
        <strain evidence="6">Israel</strain>
    </source>
</reference>
<keyword evidence="7" id="KW-1185">Reference proteome</keyword>
<feature type="domain" description="Sortin nexin 17/31 FERM" evidence="4">
    <location>
        <begin position="1"/>
        <end position="52"/>
    </location>
</feature>
<dbReference type="EMBL" id="AJVK01035157">
    <property type="status" value="NOT_ANNOTATED_CDS"/>
    <property type="molecule type" value="Genomic_DNA"/>
</dbReference>
<dbReference type="PANTHER" id="PTHR12431:SF14">
    <property type="entry name" value="LD15323P"/>
    <property type="match status" value="1"/>
</dbReference>
<dbReference type="PANTHER" id="PTHR12431">
    <property type="entry name" value="SORTING NEXIN 17 AND 27"/>
    <property type="match status" value="1"/>
</dbReference>
<dbReference type="FunFam" id="1.20.80.60:FF:000001">
    <property type="entry name" value="Sorting nexin-17 isoform1"/>
    <property type="match status" value="1"/>
</dbReference>
<organism evidence="6 7">
    <name type="scientific">Phlebotomus papatasi</name>
    <name type="common">Sandfly</name>
    <dbReference type="NCBI Taxonomy" id="29031"/>
    <lineage>
        <taxon>Eukaryota</taxon>
        <taxon>Metazoa</taxon>
        <taxon>Ecdysozoa</taxon>
        <taxon>Arthropoda</taxon>
        <taxon>Hexapoda</taxon>
        <taxon>Insecta</taxon>
        <taxon>Pterygota</taxon>
        <taxon>Neoptera</taxon>
        <taxon>Endopterygota</taxon>
        <taxon>Diptera</taxon>
        <taxon>Nematocera</taxon>
        <taxon>Psychodoidea</taxon>
        <taxon>Psychodidae</taxon>
        <taxon>Phlebotomus</taxon>
        <taxon>Phlebotomus</taxon>
    </lineage>
</organism>
<dbReference type="GO" id="GO:0035091">
    <property type="term" value="F:phosphatidylinositol binding"/>
    <property type="evidence" value="ECO:0007669"/>
    <property type="project" value="TreeGrafter"/>
</dbReference>
<dbReference type="Gene3D" id="3.10.20.90">
    <property type="entry name" value="Phosphatidylinositol 3-kinase Catalytic Subunit, Chain A, domain 1"/>
    <property type="match status" value="1"/>
</dbReference>
<dbReference type="GO" id="GO:0005769">
    <property type="term" value="C:early endosome"/>
    <property type="evidence" value="ECO:0007669"/>
    <property type="project" value="TreeGrafter"/>
</dbReference>
<dbReference type="Gene3D" id="1.20.80.60">
    <property type="match status" value="1"/>
</dbReference>
<sequence length="193" mass="22137">MRDNIALNLLFIQTLSDIERGWILTTKEARDELTNLQAHGNKKEFLEVARNLPSYGVIQFQKAIVDYPEANTQTSVTIGNKELSTRTVVGKKVQEARFKESSYTESKETSLDVYLMNGFRIAVNAYTTECSTKVLEKACDNIDLPREFAYYFALFLMRKENDGNVTLTRKLMDFEAPYITQRILLFHKTVSAV</sequence>
<dbReference type="Pfam" id="PF18116">
    <property type="entry name" value="SNX17_FERM_C"/>
    <property type="match status" value="1"/>
</dbReference>
<keyword evidence="1" id="KW-0813">Transport</keyword>
<dbReference type="AlphaFoldDB" id="A0A1B0DJZ4"/>
<evidence type="ECO:0000313" key="6">
    <source>
        <dbReference type="EnsemblMetazoa" id="PPAI008568-PA"/>
    </source>
</evidence>
<dbReference type="EnsemblMetazoa" id="PPAI008568-RA">
    <property type="protein sequence ID" value="PPAI008568-PA"/>
    <property type="gene ID" value="PPAI008568"/>
</dbReference>
<dbReference type="Pfam" id="PF21273">
    <property type="entry name" value="SNX17-27-31_F1_FERM"/>
    <property type="match status" value="1"/>
</dbReference>
<dbReference type="GO" id="GO:0032456">
    <property type="term" value="P:endocytic recycling"/>
    <property type="evidence" value="ECO:0007669"/>
    <property type="project" value="TreeGrafter"/>
</dbReference>
<dbReference type="InterPro" id="IPR048763">
    <property type="entry name" value="SNX17-31_FERM_F1"/>
</dbReference>
<evidence type="ECO:0000259" key="5">
    <source>
        <dbReference type="Pfam" id="PF21273"/>
    </source>
</evidence>
<evidence type="ECO:0000259" key="3">
    <source>
        <dbReference type="Pfam" id="PF18116"/>
    </source>
</evidence>
<evidence type="ECO:0000259" key="4">
    <source>
        <dbReference type="Pfam" id="PF21271"/>
    </source>
</evidence>
<dbReference type="VEuPathDB" id="VectorBase:PPAI008568"/>
<dbReference type="Proteomes" id="UP000092462">
    <property type="component" value="Unassembled WGS sequence"/>
</dbReference>
<dbReference type="InterPro" id="IPR048767">
    <property type="entry name" value="SNX17-31_FERM_F2"/>
</dbReference>
<name>A0A1B0DJZ4_PHLPP</name>
<evidence type="ECO:0000313" key="7">
    <source>
        <dbReference type="Proteomes" id="UP000092462"/>
    </source>
</evidence>
<dbReference type="Pfam" id="PF21271">
    <property type="entry name" value="SNX17-31_F2_FERM"/>
    <property type="match status" value="1"/>
</dbReference>
<keyword evidence="2" id="KW-0653">Protein transport</keyword>
<dbReference type="GO" id="GO:0006886">
    <property type="term" value="P:intracellular protein transport"/>
    <property type="evidence" value="ECO:0007669"/>
    <property type="project" value="TreeGrafter"/>
</dbReference>
<accession>A0A1B0DJZ4</accession>
<evidence type="ECO:0000256" key="1">
    <source>
        <dbReference type="ARBA" id="ARBA00022448"/>
    </source>
</evidence>
<protein>
    <submittedName>
        <fullName evidence="6">Uncharacterized protein</fullName>
    </submittedName>
</protein>
<dbReference type="VEuPathDB" id="VectorBase:PPAPM1_002536"/>
<feature type="domain" description="Sorting nexin-17/31 FERM" evidence="3">
    <location>
        <begin position="56"/>
        <end position="99"/>
    </location>
</feature>